<sequence length="122" mass="13842">MTMYNITIKRLAKNGILTFTSSSKTITTQCYWNATKKISTGTYMNCSATTMTRKKNSKGTPREAIFLPHVEGFSEIFIHMGKPPYEKWSDGCIVIDENKIIEIYNKINPKNGHNVTVVICDK</sequence>
<feature type="domain" description="L,D-TPase catalytic" evidence="1">
    <location>
        <begin position="74"/>
        <end position="116"/>
    </location>
</feature>
<dbReference type="GO" id="GO:0016740">
    <property type="term" value="F:transferase activity"/>
    <property type="evidence" value="ECO:0007669"/>
    <property type="project" value="InterPro"/>
</dbReference>
<evidence type="ECO:0000259" key="1">
    <source>
        <dbReference type="Pfam" id="PF03734"/>
    </source>
</evidence>
<reference evidence="2" key="1">
    <citation type="submission" date="2018-06" db="EMBL/GenBank/DDBJ databases">
        <authorList>
            <person name="Zhirakovskaya E."/>
        </authorList>
    </citation>
    <scope>NUCLEOTIDE SEQUENCE</scope>
</reference>
<protein>
    <recommendedName>
        <fullName evidence="1">L,D-TPase catalytic domain-containing protein</fullName>
    </recommendedName>
</protein>
<dbReference type="InterPro" id="IPR005490">
    <property type="entry name" value="LD_TPept_cat_dom"/>
</dbReference>
<gene>
    <name evidence="2" type="ORF">MNBD_GAMMA07-507</name>
</gene>
<dbReference type="AlphaFoldDB" id="A0A3B0WNY9"/>
<evidence type="ECO:0000313" key="2">
    <source>
        <dbReference type="EMBL" id="VAW57695.1"/>
    </source>
</evidence>
<dbReference type="EMBL" id="UOFF01000440">
    <property type="protein sequence ID" value="VAW57695.1"/>
    <property type="molecule type" value="Genomic_DNA"/>
</dbReference>
<dbReference type="Pfam" id="PF03734">
    <property type="entry name" value="YkuD"/>
    <property type="match status" value="1"/>
</dbReference>
<accession>A0A3B0WNY9</accession>
<organism evidence="2">
    <name type="scientific">hydrothermal vent metagenome</name>
    <dbReference type="NCBI Taxonomy" id="652676"/>
    <lineage>
        <taxon>unclassified sequences</taxon>
        <taxon>metagenomes</taxon>
        <taxon>ecological metagenomes</taxon>
    </lineage>
</organism>
<proteinExistence type="predicted"/>
<name>A0A3B0WNY9_9ZZZZ</name>